<dbReference type="SUPFAM" id="SSF90123">
    <property type="entry name" value="ABC transporter transmembrane region"/>
    <property type="match status" value="1"/>
</dbReference>
<feature type="transmembrane region" description="Helical" evidence="7">
    <location>
        <begin position="262"/>
        <end position="284"/>
    </location>
</feature>
<dbReference type="SUPFAM" id="SSF52540">
    <property type="entry name" value="P-loop containing nucleoside triphosphate hydrolases"/>
    <property type="match status" value="1"/>
</dbReference>
<keyword evidence="11" id="KW-1185">Reference proteome</keyword>
<evidence type="ECO:0000256" key="4">
    <source>
        <dbReference type="ARBA" id="ARBA00022840"/>
    </source>
</evidence>
<dbReference type="SMART" id="SM00382">
    <property type="entry name" value="AAA"/>
    <property type="match status" value="1"/>
</dbReference>
<name>A0A4R1XYZ0_ACICA</name>
<dbReference type="EMBL" id="SLVJ01000002">
    <property type="protein sequence ID" value="TCM69967.1"/>
    <property type="molecule type" value="Genomic_DNA"/>
</dbReference>
<keyword evidence="6 7" id="KW-0472">Membrane</keyword>
<dbReference type="PANTHER" id="PTHR24221">
    <property type="entry name" value="ATP-BINDING CASSETTE SUB-FAMILY B"/>
    <property type="match status" value="1"/>
</dbReference>
<dbReference type="Gene3D" id="3.40.50.300">
    <property type="entry name" value="P-loop containing nucleotide triphosphate hydrolases"/>
    <property type="match status" value="1"/>
</dbReference>
<feature type="transmembrane region" description="Helical" evidence="7">
    <location>
        <begin position="26"/>
        <end position="47"/>
    </location>
</feature>
<keyword evidence="2 7" id="KW-0812">Transmembrane</keyword>
<dbReference type="InterPro" id="IPR011527">
    <property type="entry name" value="ABC1_TM_dom"/>
</dbReference>
<sequence length="568" mass="65557">MKPQWLEHYQAVWKILRQHYRHPQRLMLLLGILILASTLVGVYLPYIMKQIVDLSQLDQRQLNFQHLWSWTNLYILAAAFALGWLFSNILIHLSNQFSGFFMVNIDTSLVYKGLENYFSLSYAEQKKIDTGVINTDLWRGATAFGHFTYTTLFILVPVLFEILAMVWMLTHSINLSFAILFLLFAIVVFVLTLWITFKSKDIFTPMYEAKNQINQFVVEKVQAHYDIQVNASSQYELNKFSQRAEAYRHTTLSSYTQITKMMIWQVLFVGLFLLSFMLITVYLFEQQQVSTGDFVLISSYVIGLTMPVLRVSQSLIHLKGDQVALKKFYAYFLLPKQQYKSAVILPTPQLYQFKHAEFQLGKVMIRDFNLCLEQGKCYVIIGETGIGKTSFMQYLLGIEQINAGQLLYKNIDISLMFAAEIFQEVAVVSQLPIVYSGTLRDNLIHNSRFEYSDAELETWLARFNLSQLLAKNKLGLDDDLEDIYKSFSGGEKQRMSIIRALLKQPQCLIMDEPTAALNEEMGKQLLDLIRTQVKTIILISHAPYAKQYADELIDFDALIKAQGVNLTL</sequence>
<dbReference type="InterPro" id="IPR039421">
    <property type="entry name" value="Type_1_exporter"/>
</dbReference>
<dbReference type="AlphaFoldDB" id="A0A4R1XYZ0"/>
<accession>A0A4R1XYZ0</accession>
<evidence type="ECO:0000256" key="3">
    <source>
        <dbReference type="ARBA" id="ARBA00022741"/>
    </source>
</evidence>
<dbReference type="InterPro" id="IPR003439">
    <property type="entry name" value="ABC_transporter-like_ATP-bd"/>
</dbReference>
<dbReference type="PROSITE" id="PS50929">
    <property type="entry name" value="ABC_TM1F"/>
    <property type="match status" value="1"/>
</dbReference>
<protein>
    <submittedName>
        <fullName evidence="10">ATP-binding cassette subfamily B protein</fullName>
    </submittedName>
</protein>
<dbReference type="OrthoDB" id="8952216at2"/>
<dbReference type="Gene3D" id="1.20.1560.10">
    <property type="entry name" value="ABC transporter type 1, transmembrane domain"/>
    <property type="match status" value="1"/>
</dbReference>
<feature type="transmembrane region" description="Helical" evidence="7">
    <location>
        <begin position="67"/>
        <end position="91"/>
    </location>
</feature>
<dbReference type="GO" id="GO:0140359">
    <property type="term" value="F:ABC-type transporter activity"/>
    <property type="evidence" value="ECO:0007669"/>
    <property type="project" value="InterPro"/>
</dbReference>
<feature type="transmembrane region" description="Helical" evidence="7">
    <location>
        <begin position="147"/>
        <end position="169"/>
    </location>
</feature>
<feature type="domain" description="ABC transmembrane type-1" evidence="9">
    <location>
        <begin position="28"/>
        <end position="320"/>
    </location>
</feature>
<comment type="subcellular location">
    <subcellularLocation>
        <location evidence="1">Cell membrane</location>
        <topology evidence="1">Multi-pass membrane protein</topology>
    </subcellularLocation>
</comment>
<dbReference type="GO" id="GO:0016887">
    <property type="term" value="F:ATP hydrolysis activity"/>
    <property type="evidence" value="ECO:0007669"/>
    <property type="project" value="InterPro"/>
</dbReference>
<reference evidence="10 11" key="1">
    <citation type="submission" date="2019-03" db="EMBL/GenBank/DDBJ databases">
        <title>Genomic analyses of the natural microbiome of Caenorhabditis elegans.</title>
        <authorList>
            <person name="Samuel B."/>
        </authorList>
    </citation>
    <scope>NUCLEOTIDE SEQUENCE [LARGE SCALE GENOMIC DNA]</scope>
    <source>
        <strain evidence="10 11">JUb89</strain>
    </source>
</reference>
<dbReference type="InterPro" id="IPR003593">
    <property type="entry name" value="AAA+_ATPase"/>
</dbReference>
<dbReference type="InterPro" id="IPR017871">
    <property type="entry name" value="ABC_transporter-like_CS"/>
</dbReference>
<keyword evidence="5 7" id="KW-1133">Transmembrane helix</keyword>
<dbReference type="Proteomes" id="UP000294963">
    <property type="component" value="Unassembled WGS sequence"/>
</dbReference>
<dbReference type="GO" id="GO:0005524">
    <property type="term" value="F:ATP binding"/>
    <property type="evidence" value="ECO:0007669"/>
    <property type="project" value="UniProtKB-KW"/>
</dbReference>
<comment type="caution">
    <text evidence="10">The sequence shown here is derived from an EMBL/GenBank/DDBJ whole genome shotgun (WGS) entry which is preliminary data.</text>
</comment>
<dbReference type="InterPro" id="IPR036640">
    <property type="entry name" value="ABC1_TM_sf"/>
</dbReference>
<evidence type="ECO:0000256" key="7">
    <source>
        <dbReference type="SAM" id="Phobius"/>
    </source>
</evidence>
<dbReference type="PANTHER" id="PTHR24221:SF654">
    <property type="entry name" value="ATP-BINDING CASSETTE SUB-FAMILY B MEMBER 6"/>
    <property type="match status" value="1"/>
</dbReference>
<evidence type="ECO:0000256" key="1">
    <source>
        <dbReference type="ARBA" id="ARBA00004651"/>
    </source>
</evidence>
<evidence type="ECO:0000256" key="5">
    <source>
        <dbReference type="ARBA" id="ARBA00022989"/>
    </source>
</evidence>
<evidence type="ECO:0000313" key="11">
    <source>
        <dbReference type="Proteomes" id="UP000294963"/>
    </source>
</evidence>
<keyword evidence="3" id="KW-0547">Nucleotide-binding</keyword>
<gene>
    <name evidence="10" type="ORF">EC844_102240</name>
</gene>
<dbReference type="GO" id="GO:0005886">
    <property type="term" value="C:plasma membrane"/>
    <property type="evidence" value="ECO:0007669"/>
    <property type="project" value="UniProtKB-SubCell"/>
</dbReference>
<keyword evidence="4 10" id="KW-0067">ATP-binding</keyword>
<organism evidence="10 11">
    <name type="scientific">Acinetobacter calcoaceticus</name>
    <dbReference type="NCBI Taxonomy" id="471"/>
    <lineage>
        <taxon>Bacteria</taxon>
        <taxon>Pseudomonadati</taxon>
        <taxon>Pseudomonadota</taxon>
        <taxon>Gammaproteobacteria</taxon>
        <taxon>Moraxellales</taxon>
        <taxon>Moraxellaceae</taxon>
        <taxon>Acinetobacter</taxon>
        <taxon>Acinetobacter calcoaceticus/baumannii complex</taxon>
    </lineage>
</organism>
<feature type="transmembrane region" description="Helical" evidence="7">
    <location>
        <begin position="175"/>
        <end position="197"/>
    </location>
</feature>
<dbReference type="Pfam" id="PF00664">
    <property type="entry name" value="ABC_membrane"/>
    <property type="match status" value="1"/>
</dbReference>
<dbReference type="PROSITE" id="PS50893">
    <property type="entry name" value="ABC_TRANSPORTER_2"/>
    <property type="match status" value="1"/>
</dbReference>
<evidence type="ECO:0000313" key="10">
    <source>
        <dbReference type="EMBL" id="TCM69967.1"/>
    </source>
</evidence>
<evidence type="ECO:0000259" key="8">
    <source>
        <dbReference type="PROSITE" id="PS50893"/>
    </source>
</evidence>
<feature type="domain" description="ABC transporter" evidence="8">
    <location>
        <begin position="345"/>
        <end position="565"/>
    </location>
</feature>
<evidence type="ECO:0000259" key="9">
    <source>
        <dbReference type="PROSITE" id="PS50929"/>
    </source>
</evidence>
<evidence type="ECO:0000256" key="6">
    <source>
        <dbReference type="ARBA" id="ARBA00023136"/>
    </source>
</evidence>
<dbReference type="Pfam" id="PF00005">
    <property type="entry name" value="ABC_tran"/>
    <property type="match status" value="1"/>
</dbReference>
<evidence type="ECO:0000256" key="2">
    <source>
        <dbReference type="ARBA" id="ARBA00022692"/>
    </source>
</evidence>
<proteinExistence type="predicted"/>
<dbReference type="InterPro" id="IPR027417">
    <property type="entry name" value="P-loop_NTPase"/>
</dbReference>
<dbReference type="PROSITE" id="PS00211">
    <property type="entry name" value="ABC_TRANSPORTER_1"/>
    <property type="match status" value="1"/>
</dbReference>